<proteinExistence type="predicted"/>
<evidence type="ECO:0000313" key="2">
    <source>
        <dbReference type="EMBL" id="KYO36406.1"/>
    </source>
</evidence>
<evidence type="ECO:0000313" key="3">
    <source>
        <dbReference type="Proteomes" id="UP000050525"/>
    </source>
</evidence>
<feature type="signal peptide" evidence="1">
    <location>
        <begin position="1"/>
        <end position="18"/>
    </location>
</feature>
<reference evidence="2 3" key="1">
    <citation type="journal article" date="2012" name="Genome Biol.">
        <title>Sequencing three crocodilian genomes to illuminate the evolution of archosaurs and amniotes.</title>
        <authorList>
            <person name="St John J.A."/>
            <person name="Braun E.L."/>
            <person name="Isberg S.R."/>
            <person name="Miles L.G."/>
            <person name="Chong A.Y."/>
            <person name="Gongora J."/>
            <person name="Dalzell P."/>
            <person name="Moran C."/>
            <person name="Bed'hom B."/>
            <person name="Abzhanov A."/>
            <person name="Burgess S.C."/>
            <person name="Cooksey A.M."/>
            <person name="Castoe T.A."/>
            <person name="Crawford N.G."/>
            <person name="Densmore L.D."/>
            <person name="Drew J.C."/>
            <person name="Edwards S.V."/>
            <person name="Faircloth B.C."/>
            <person name="Fujita M.K."/>
            <person name="Greenwold M.J."/>
            <person name="Hoffmann F.G."/>
            <person name="Howard J.M."/>
            <person name="Iguchi T."/>
            <person name="Janes D.E."/>
            <person name="Khan S.Y."/>
            <person name="Kohno S."/>
            <person name="de Koning A.J."/>
            <person name="Lance S.L."/>
            <person name="McCarthy F.M."/>
            <person name="McCormack J.E."/>
            <person name="Merchant M.E."/>
            <person name="Peterson D.G."/>
            <person name="Pollock D.D."/>
            <person name="Pourmand N."/>
            <person name="Raney B.J."/>
            <person name="Roessler K.A."/>
            <person name="Sanford J.R."/>
            <person name="Sawyer R.H."/>
            <person name="Schmidt C.J."/>
            <person name="Triplett E.W."/>
            <person name="Tuberville T.D."/>
            <person name="Venegas-Anaya M."/>
            <person name="Howard J.T."/>
            <person name="Jarvis E.D."/>
            <person name="Guillette L.J.Jr."/>
            <person name="Glenn T.C."/>
            <person name="Green R.E."/>
            <person name="Ray D.A."/>
        </authorList>
    </citation>
    <scope>NUCLEOTIDE SEQUENCE [LARGE SCALE GENOMIC DNA]</scope>
    <source>
        <strain evidence="2">KSC_2009_1</strain>
    </source>
</reference>
<keyword evidence="1" id="KW-0732">Signal</keyword>
<dbReference type="EMBL" id="AKHW03002956">
    <property type="protein sequence ID" value="KYO36406.1"/>
    <property type="molecule type" value="Genomic_DNA"/>
</dbReference>
<sequence length="96" mass="10570">MVLPALTVLCLLPEGTWVTSNTRSCITRGDSIQQSVSLRLILCPCHKVSSWSPVPESGNKDYQRGATISQISYEFLVVLLWEEHPLKAKSGLVGQT</sequence>
<dbReference type="AlphaFoldDB" id="A0A151NHV9"/>
<evidence type="ECO:0000256" key="1">
    <source>
        <dbReference type="SAM" id="SignalP"/>
    </source>
</evidence>
<evidence type="ECO:0008006" key="4">
    <source>
        <dbReference type="Google" id="ProtNLM"/>
    </source>
</evidence>
<name>A0A151NHV9_ALLMI</name>
<accession>A0A151NHV9</accession>
<organism evidence="2 3">
    <name type="scientific">Alligator mississippiensis</name>
    <name type="common">American alligator</name>
    <dbReference type="NCBI Taxonomy" id="8496"/>
    <lineage>
        <taxon>Eukaryota</taxon>
        <taxon>Metazoa</taxon>
        <taxon>Chordata</taxon>
        <taxon>Craniata</taxon>
        <taxon>Vertebrata</taxon>
        <taxon>Euteleostomi</taxon>
        <taxon>Archelosauria</taxon>
        <taxon>Archosauria</taxon>
        <taxon>Crocodylia</taxon>
        <taxon>Alligatoridae</taxon>
        <taxon>Alligatorinae</taxon>
        <taxon>Alligator</taxon>
    </lineage>
</organism>
<gene>
    <name evidence="2" type="ORF">Y1Q_0024154</name>
</gene>
<feature type="chain" id="PRO_5007586078" description="Secreted protein" evidence="1">
    <location>
        <begin position="19"/>
        <end position="96"/>
    </location>
</feature>
<protein>
    <recommendedName>
        <fullName evidence="4">Secreted protein</fullName>
    </recommendedName>
</protein>
<keyword evidence="3" id="KW-1185">Reference proteome</keyword>
<dbReference type="Proteomes" id="UP000050525">
    <property type="component" value="Unassembled WGS sequence"/>
</dbReference>
<comment type="caution">
    <text evidence="2">The sequence shown here is derived from an EMBL/GenBank/DDBJ whole genome shotgun (WGS) entry which is preliminary data.</text>
</comment>